<protein>
    <recommendedName>
        <fullName evidence="3">Transmembrane protein</fullName>
    </recommendedName>
</protein>
<name>A0ABS4FKA4_9BACL</name>
<evidence type="ECO:0000313" key="1">
    <source>
        <dbReference type="EMBL" id="MBP1896658.1"/>
    </source>
</evidence>
<gene>
    <name evidence="1" type="ORF">J2Z18_005791</name>
</gene>
<keyword evidence="2" id="KW-1185">Reference proteome</keyword>
<evidence type="ECO:0008006" key="3">
    <source>
        <dbReference type="Google" id="ProtNLM"/>
    </source>
</evidence>
<proteinExistence type="predicted"/>
<sequence>MYICRQASRHISTLCWFPPAPPFLASLPIFPSASVSFRLLLLPFPSYLSFLAFASGCSCSPSPTSTSHAFASGCLLPFPFRPSSSRSGLLLTPGEASTSSKVRPECIHRNMFEKDCPYVHLLMFFAFPHRKRKKEMDPNIRAHLLI</sequence>
<dbReference type="Proteomes" id="UP000706926">
    <property type="component" value="Unassembled WGS sequence"/>
</dbReference>
<dbReference type="EMBL" id="JAGGKI010000028">
    <property type="protein sequence ID" value="MBP1896658.1"/>
    <property type="molecule type" value="Genomic_DNA"/>
</dbReference>
<comment type="caution">
    <text evidence="1">The sequence shown here is derived from an EMBL/GenBank/DDBJ whole genome shotgun (WGS) entry which is preliminary data.</text>
</comment>
<accession>A0ABS4FKA4</accession>
<evidence type="ECO:0000313" key="2">
    <source>
        <dbReference type="Proteomes" id="UP000706926"/>
    </source>
</evidence>
<reference evidence="1 2" key="1">
    <citation type="submission" date="2021-03" db="EMBL/GenBank/DDBJ databases">
        <title>Genomic Encyclopedia of Type Strains, Phase IV (KMG-IV): sequencing the most valuable type-strain genomes for metagenomic binning, comparative biology and taxonomic classification.</title>
        <authorList>
            <person name="Goeker M."/>
        </authorList>
    </citation>
    <scope>NUCLEOTIDE SEQUENCE [LARGE SCALE GENOMIC DNA]</scope>
    <source>
        <strain evidence="1 2">DSM 15596</strain>
    </source>
</reference>
<organism evidence="1 2">
    <name type="scientific">Paenibacillus lactis</name>
    <dbReference type="NCBI Taxonomy" id="228574"/>
    <lineage>
        <taxon>Bacteria</taxon>
        <taxon>Bacillati</taxon>
        <taxon>Bacillota</taxon>
        <taxon>Bacilli</taxon>
        <taxon>Bacillales</taxon>
        <taxon>Paenibacillaceae</taxon>
        <taxon>Paenibacillus</taxon>
    </lineage>
</organism>